<proteinExistence type="predicted"/>
<dbReference type="AlphaFoldDB" id="A0A151GWA0"/>
<feature type="compositionally biased region" description="Polar residues" evidence="1">
    <location>
        <begin position="113"/>
        <end position="124"/>
    </location>
</feature>
<feature type="chain" id="PRO_5007580983" evidence="2">
    <location>
        <begin position="20"/>
        <end position="358"/>
    </location>
</feature>
<dbReference type="InParanoid" id="A0A151GWA0"/>
<feature type="signal peptide" evidence="2">
    <location>
        <begin position="1"/>
        <end position="19"/>
    </location>
</feature>
<evidence type="ECO:0000256" key="2">
    <source>
        <dbReference type="SAM" id="SignalP"/>
    </source>
</evidence>
<keyword evidence="4" id="KW-1185">Reference proteome</keyword>
<dbReference type="RefSeq" id="XP_040660731.1">
    <property type="nucleotide sequence ID" value="XM_040799848.1"/>
</dbReference>
<evidence type="ECO:0000313" key="3">
    <source>
        <dbReference type="EMBL" id="KYK61379.1"/>
    </source>
</evidence>
<sequence length="358" mass="39415">MLRLTASVALLLQATVVSSSVIDGRADGSGIDRRDIFGRVVPRDVFKANPTCPTDREAFKAHKAANKVEALDELLYGCMPRSLRGQLYPSFDDSNQNTLDDGDGNSIARRGVDSNTVQEKQKSTQSCEEITRAWGCVRGLDCHYSQACRKSGLQSLHREILKLDGAELIPCGNQPKPREMHCRMLRNPVAAEEVMFDRLSIDIVLGGGKGDAPAGKIFAEVGGSARASIFDGVFNENEAMVPINVPEMFDGESEFSLKQVMQHRVKLHYLPAGSRGGELIQIRSLTMFARLKGTNILFNTTPLRDQKFQSARGGSVLWSHQLDFGGWNAVVGFQKPPSPFQCLSTESMDECSDRLRYG</sequence>
<organism evidence="3 4">
    <name type="scientific">Drechmeria coniospora</name>
    <name type="common">Nematophagous fungus</name>
    <name type="synonym">Meria coniospora</name>
    <dbReference type="NCBI Taxonomy" id="98403"/>
    <lineage>
        <taxon>Eukaryota</taxon>
        <taxon>Fungi</taxon>
        <taxon>Dikarya</taxon>
        <taxon>Ascomycota</taxon>
        <taxon>Pezizomycotina</taxon>
        <taxon>Sordariomycetes</taxon>
        <taxon>Hypocreomycetidae</taxon>
        <taxon>Hypocreales</taxon>
        <taxon>Ophiocordycipitaceae</taxon>
        <taxon>Drechmeria</taxon>
    </lineage>
</organism>
<dbReference type="GeneID" id="63715164"/>
<name>A0A151GWA0_DRECN</name>
<dbReference type="Proteomes" id="UP000076580">
    <property type="component" value="Chromosome 01"/>
</dbReference>
<reference evidence="3 4" key="1">
    <citation type="journal article" date="2016" name="Sci. Rep.">
        <title>Insights into Adaptations to a Near-Obligate Nematode Endoparasitic Lifestyle from the Finished Genome of Drechmeria coniospora.</title>
        <authorList>
            <person name="Zhang L."/>
            <person name="Zhou Z."/>
            <person name="Guo Q."/>
            <person name="Fokkens L."/>
            <person name="Miskei M."/>
            <person name="Pocsi I."/>
            <person name="Zhang W."/>
            <person name="Chen M."/>
            <person name="Wang L."/>
            <person name="Sun Y."/>
            <person name="Donzelli B.G."/>
            <person name="Gibson D.M."/>
            <person name="Nelson D.R."/>
            <person name="Luo J.G."/>
            <person name="Rep M."/>
            <person name="Liu H."/>
            <person name="Yang S."/>
            <person name="Wang J."/>
            <person name="Krasnoff S.B."/>
            <person name="Xu Y."/>
            <person name="Molnar I."/>
            <person name="Lin M."/>
        </authorList>
    </citation>
    <scope>NUCLEOTIDE SEQUENCE [LARGE SCALE GENOMIC DNA]</scope>
    <source>
        <strain evidence="3 4">ARSEF 6962</strain>
    </source>
</reference>
<gene>
    <name evidence="3" type="ORF">DCS_02521</name>
</gene>
<accession>A0A151GWA0</accession>
<dbReference type="EMBL" id="LAYC01000001">
    <property type="protein sequence ID" value="KYK61379.1"/>
    <property type="molecule type" value="Genomic_DNA"/>
</dbReference>
<evidence type="ECO:0000313" key="4">
    <source>
        <dbReference type="Proteomes" id="UP000076580"/>
    </source>
</evidence>
<comment type="caution">
    <text evidence="3">The sequence shown here is derived from an EMBL/GenBank/DDBJ whole genome shotgun (WGS) entry which is preliminary data.</text>
</comment>
<feature type="region of interest" description="Disordered" evidence="1">
    <location>
        <begin position="89"/>
        <end position="124"/>
    </location>
</feature>
<keyword evidence="2" id="KW-0732">Signal</keyword>
<protein>
    <submittedName>
        <fullName evidence="3">Uncharacterized protein</fullName>
    </submittedName>
</protein>
<evidence type="ECO:0000256" key="1">
    <source>
        <dbReference type="SAM" id="MobiDB-lite"/>
    </source>
</evidence>